<keyword evidence="1" id="KW-1133">Transmembrane helix</keyword>
<evidence type="ECO:0000313" key="3">
    <source>
        <dbReference type="Proteomes" id="UP000485058"/>
    </source>
</evidence>
<proteinExistence type="predicted"/>
<feature type="non-terminal residue" evidence="2">
    <location>
        <position position="84"/>
    </location>
</feature>
<feature type="non-terminal residue" evidence="2">
    <location>
        <position position="1"/>
    </location>
</feature>
<dbReference type="AlphaFoldDB" id="A0A699YJQ0"/>
<accession>A0A699YJQ0</accession>
<comment type="caution">
    <text evidence="2">The sequence shown here is derived from an EMBL/GenBank/DDBJ whole genome shotgun (WGS) entry which is preliminary data.</text>
</comment>
<keyword evidence="1" id="KW-0472">Membrane</keyword>
<gene>
    <name evidence="2" type="ORF">HaLaN_00766</name>
</gene>
<keyword evidence="1" id="KW-0812">Transmembrane</keyword>
<sequence length="84" mass="8946">MVAEAMVAGKPDHLVLGLMCAVFGGATLVATADTLNKLRNKQLSSRAVKTSSSAEAPNNDVLDELLMSPGSKFYYAQDVKMWNG</sequence>
<organism evidence="2 3">
    <name type="scientific">Haematococcus lacustris</name>
    <name type="common">Green alga</name>
    <name type="synonym">Haematococcus pluvialis</name>
    <dbReference type="NCBI Taxonomy" id="44745"/>
    <lineage>
        <taxon>Eukaryota</taxon>
        <taxon>Viridiplantae</taxon>
        <taxon>Chlorophyta</taxon>
        <taxon>core chlorophytes</taxon>
        <taxon>Chlorophyceae</taxon>
        <taxon>CS clade</taxon>
        <taxon>Chlamydomonadales</taxon>
        <taxon>Haematococcaceae</taxon>
        <taxon>Haematococcus</taxon>
    </lineage>
</organism>
<evidence type="ECO:0000256" key="1">
    <source>
        <dbReference type="SAM" id="Phobius"/>
    </source>
</evidence>
<keyword evidence="3" id="KW-1185">Reference proteome</keyword>
<feature type="transmembrane region" description="Helical" evidence="1">
    <location>
        <begin position="14"/>
        <end position="36"/>
    </location>
</feature>
<evidence type="ECO:0000313" key="2">
    <source>
        <dbReference type="EMBL" id="GFH06179.1"/>
    </source>
</evidence>
<reference evidence="2 3" key="1">
    <citation type="submission" date="2020-02" db="EMBL/GenBank/DDBJ databases">
        <title>Draft genome sequence of Haematococcus lacustris strain NIES-144.</title>
        <authorList>
            <person name="Morimoto D."/>
            <person name="Nakagawa S."/>
            <person name="Yoshida T."/>
            <person name="Sawayama S."/>
        </authorList>
    </citation>
    <scope>NUCLEOTIDE SEQUENCE [LARGE SCALE GENOMIC DNA]</scope>
    <source>
        <strain evidence="2 3">NIES-144</strain>
    </source>
</reference>
<dbReference type="Proteomes" id="UP000485058">
    <property type="component" value="Unassembled WGS sequence"/>
</dbReference>
<name>A0A699YJQ0_HAELA</name>
<protein>
    <submittedName>
        <fullName evidence="2">Uncharacterized protein</fullName>
    </submittedName>
</protein>
<dbReference type="EMBL" id="BLLF01000026">
    <property type="protein sequence ID" value="GFH06179.1"/>
    <property type="molecule type" value="Genomic_DNA"/>
</dbReference>